<dbReference type="EMBL" id="CAJVPW010026852">
    <property type="protein sequence ID" value="CAG8713767.1"/>
    <property type="molecule type" value="Genomic_DNA"/>
</dbReference>
<evidence type="ECO:0000313" key="2">
    <source>
        <dbReference type="Proteomes" id="UP000789366"/>
    </source>
</evidence>
<keyword evidence="2" id="KW-1185">Reference proteome</keyword>
<organism evidence="1 2">
    <name type="scientific">Cetraspora pellucida</name>
    <dbReference type="NCBI Taxonomy" id="1433469"/>
    <lineage>
        <taxon>Eukaryota</taxon>
        <taxon>Fungi</taxon>
        <taxon>Fungi incertae sedis</taxon>
        <taxon>Mucoromycota</taxon>
        <taxon>Glomeromycotina</taxon>
        <taxon>Glomeromycetes</taxon>
        <taxon>Diversisporales</taxon>
        <taxon>Gigasporaceae</taxon>
        <taxon>Cetraspora</taxon>
    </lineage>
</organism>
<evidence type="ECO:0000313" key="1">
    <source>
        <dbReference type="EMBL" id="CAG8713767.1"/>
    </source>
</evidence>
<feature type="non-terminal residue" evidence="1">
    <location>
        <position position="72"/>
    </location>
</feature>
<gene>
    <name evidence="1" type="ORF">SPELUC_LOCUS11979</name>
</gene>
<name>A0ACA9PN07_9GLOM</name>
<comment type="caution">
    <text evidence="1">The sequence shown here is derived from an EMBL/GenBank/DDBJ whole genome shotgun (WGS) entry which is preliminary data.</text>
</comment>
<reference evidence="1" key="1">
    <citation type="submission" date="2021-06" db="EMBL/GenBank/DDBJ databases">
        <authorList>
            <person name="Kallberg Y."/>
            <person name="Tangrot J."/>
            <person name="Rosling A."/>
        </authorList>
    </citation>
    <scope>NUCLEOTIDE SEQUENCE</scope>
    <source>
        <strain evidence="1">28 12/20/2015</strain>
    </source>
</reference>
<dbReference type="Proteomes" id="UP000789366">
    <property type="component" value="Unassembled WGS sequence"/>
</dbReference>
<accession>A0ACA9PN07</accession>
<protein>
    <submittedName>
        <fullName evidence="1">9699_t:CDS:1</fullName>
    </submittedName>
</protein>
<sequence>MSYRELQLRQLIKNDYILKTTHQQEKGQLTAQFQQAKNNWEQEKKELQKARAQDLIDKLQKDLGINFLLDYQ</sequence>
<proteinExistence type="predicted"/>